<dbReference type="Gene3D" id="2.60.200.20">
    <property type="match status" value="1"/>
</dbReference>
<feature type="region of interest" description="Disordered" evidence="8">
    <location>
        <begin position="1"/>
        <end position="20"/>
    </location>
</feature>
<comment type="caution">
    <text evidence="11">The sequence shown here is derived from an EMBL/GenBank/DDBJ whole genome shotgun (WGS) entry which is preliminary data.</text>
</comment>
<dbReference type="InterPro" id="IPR001841">
    <property type="entry name" value="Znf_RING"/>
</dbReference>
<feature type="region of interest" description="Disordered" evidence="8">
    <location>
        <begin position="487"/>
        <end position="511"/>
    </location>
</feature>
<keyword evidence="3" id="KW-0479">Metal-binding</keyword>
<feature type="coiled-coil region" evidence="7">
    <location>
        <begin position="220"/>
        <end position="303"/>
    </location>
</feature>
<dbReference type="InParanoid" id="A0A482X322"/>
<dbReference type="InterPro" id="IPR013083">
    <property type="entry name" value="Znf_RING/FYVE/PHD"/>
</dbReference>
<dbReference type="Proteomes" id="UP000291343">
    <property type="component" value="Unassembled WGS sequence"/>
</dbReference>
<dbReference type="STRING" id="195883.A0A482X322"/>
<sequence length="511" mass="57366">MSMEAAKRKHEVEPESDDSETATLWYFNPSTLKNQSIDINKNEFLIGRAKEVDFQVTAQRVSRAHCLIRNVGTRNAPKWELVDKNSTLGTFLNSRKVPANQPAPLKDGDVIYLSDPDVYPIRFVTNGSKPAKVAKPDPIFPVDNDVIVIQDYKSNNEIGGKIEKTVIDLTDSDHTDIQIRNKPSIAVSEDTLSAKSSEKIINNNSTKPKFISNNIIADKENNLNEENKLKLSELSKLNQKLQDQEQEMERLRAELKQKDEEMDRLSKDKAILKYIEETNIVMIKDLQEDLSAKKRELETYQELHSEEALTLRTSKTFVELVEAELQCSICNEVIVTASIIVPCFHVFCNACIGMWFRQKKECAVCRTPSQLRLPCKILDSLIDKLMEIIPDHEYKLKRRQICEERKAQELNLPVAGVPPQAHQARQVLDPYLAGFGPGQMLMEVTIGAGGPGRRLVIGNPNNPPQHDGMTIDLTVHDIAAANAAAAAAGAHARVPRATVGRPRTRRGHRNT</sequence>
<gene>
    <name evidence="11" type="ORF">LSTR_LSTR001172</name>
</gene>
<evidence type="ECO:0000313" key="12">
    <source>
        <dbReference type="Proteomes" id="UP000291343"/>
    </source>
</evidence>
<feature type="domain" description="RING-type" evidence="10">
    <location>
        <begin position="327"/>
        <end position="366"/>
    </location>
</feature>
<evidence type="ECO:0000259" key="10">
    <source>
        <dbReference type="PROSITE" id="PS50089"/>
    </source>
</evidence>
<dbReference type="InterPro" id="IPR017907">
    <property type="entry name" value="Znf_RING_CS"/>
</dbReference>
<comment type="similarity">
    <text evidence="1">Belongs to the CHFR family.</text>
</comment>
<dbReference type="SUPFAM" id="SSF49879">
    <property type="entry name" value="SMAD/FHA domain"/>
    <property type="match status" value="1"/>
</dbReference>
<dbReference type="EMBL" id="QKKF02019844">
    <property type="protein sequence ID" value="RZF39651.1"/>
    <property type="molecule type" value="Genomic_DNA"/>
</dbReference>
<feature type="compositionally biased region" description="Basic residues" evidence="8">
    <location>
        <begin position="502"/>
        <end position="511"/>
    </location>
</feature>
<dbReference type="GO" id="GO:0016567">
    <property type="term" value="P:protein ubiquitination"/>
    <property type="evidence" value="ECO:0007669"/>
    <property type="project" value="TreeGrafter"/>
</dbReference>
<evidence type="ECO:0000256" key="1">
    <source>
        <dbReference type="ARBA" id="ARBA00005797"/>
    </source>
</evidence>
<dbReference type="Pfam" id="PF00498">
    <property type="entry name" value="FHA"/>
    <property type="match status" value="1"/>
</dbReference>
<dbReference type="PROSITE" id="PS00518">
    <property type="entry name" value="ZF_RING_1"/>
    <property type="match status" value="1"/>
</dbReference>
<proteinExistence type="inferred from homology"/>
<evidence type="ECO:0000256" key="3">
    <source>
        <dbReference type="ARBA" id="ARBA00022723"/>
    </source>
</evidence>
<keyword evidence="5" id="KW-0862">Zinc</keyword>
<dbReference type="SUPFAM" id="SSF57850">
    <property type="entry name" value="RING/U-box"/>
    <property type="match status" value="1"/>
</dbReference>
<evidence type="ECO:0000259" key="9">
    <source>
        <dbReference type="PROSITE" id="PS50006"/>
    </source>
</evidence>
<dbReference type="PANTHER" id="PTHR16079:SF4">
    <property type="entry name" value="E3 UBIQUITIN-PROTEIN LIGASE CHFR"/>
    <property type="match status" value="1"/>
</dbReference>
<dbReference type="InterPro" id="IPR000253">
    <property type="entry name" value="FHA_dom"/>
</dbReference>
<evidence type="ECO:0000313" key="11">
    <source>
        <dbReference type="EMBL" id="RZF39651.1"/>
    </source>
</evidence>
<evidence type="ECO:0000256" key="6">
    <source>
        <dbReference type="PROSITE-ProRule" id="PRU00175"/>
    </source>
</evidence>
<dbReference type="InterPro" id="IPR052256">
    <property type="entry name" value="E3_ubiquitin-ligase_CHFR"/>
</dbReference>
<dbReference type="Pfam" id="PF13923">
    <property type="entry name" value="zf-C3HC4_2"/>
    <property type="match status" value="1"/>
</dbReference>
<accession>A0A482X322</accession>
<organism evidence="11 12">
    <name type="scientific">Laodelphax striatellus</name>
    <name type="common">Small brown planthopper</name>
    <name type="synonym">Delphax striatella</name>
    <dbReference type="NCBI Taxonomy" id="195883"/>
    <lineage>
        <taxon>Eukaryota</taxon>
        <taxon>Metazoa</taxon>
        <taxon>Ecdysozoa</taxon>
        <taxon>Arthropoda</taxon>
        <taxon>Hexapoda</taxon>
        <taxon>Insecta</taxon>
        <taxon>Pterygota</taxon>
        <taxon>Neoptera</taxon>
        <taxon>Paraneoptera</taxon>
        <taxon>Hemiptera</taxon>
        <taxon>Auchenorrhyncha</taxon>
        <taxon>Fulgoroidea</taxon>
        <taxon>Delphacidae</taxon>
        <taxon>Criomorphinae</taxon>
        <taxon>Laodelphax</taxon>
    </lineage>
</organism>
<reference evidence="11 12" key="1">
    <citation type="journal article" date="2017" name="Gigascience">
        <title>Genome sequence of the small brown planthopper, Laodelphax striatellus.</title>
        <authorList>
            <person name="Zhu J."/>
            <person name="Jiang F."/>
            <person name="Wang X."/>
            <person name="Yang P."/>
            <person name="Bao Y."/>
            <person name="Zhao W."/>
            <person name="Wang W."/>
            <person name="Lu H."/>
            <person name="Wang Q."/>
            <person name="Cui N."/>
            <person name="Li J."/>
            <person name="Chen X."/>
            <person name="Luo L."/>
            <person name="Yu J."/>
            <person name="Kang L."/>
            <person name="Cui F."/>
        </authorList>
    </citation>
    <scope>NUCLEOTIDE SEQUENCE [LARGE SCALE GENOMIC DNA]</scope>
    <source>
        <strain evidence="11">Lst14</strain>
    </source>
</reference>
<dbReference type="GO" id="GO:0004842">
    <property type="term" value="F:ubiquitin-protein transferase activity"/>
    <property type="evidence" value="ECO:0007669"/>
    <property type="project" value="TreeGrafter"/>
</dbReference>
<protein>
    <recommendedName>
        <fullName evidence="2">E3 ubiquitin-protein ligase CHFR</fullName>
    </recommendedName>
</protein>
<evidence type="ECO:0000256" key="7">
    <source>
        <dbReference type="SAM" id="Coils"/>
    </source>
</evidence>
<evidence type="ECO:0000256" key="5">
    <source>
        <dbReference type="ARBA" id="ARBA00022833"/>
    </source>
</evidence>
<dbReference type="SMART" id="SM00240">
    <property type="entry name" value="FHA"/>
    <property type="match status" value="1"/>
</dbReference>
<feature type="domain" description="FHA" evidence="9">
    <location>
        <begin position="44"/>
        <end position="97"/>
    </location>
</feature>
<evidence type="ECO:0000256" key="8">
    <source>
        <dbReference type="SAM" id="MobiDB-lite"/>
    </source>
</evidence>
<dbReference type="OrthoDB" id="6630288at2759"/>
<dbReference type="PROSITE" id="PS50006">
    <property type="entry name" value="FHA_DOMAIN"/>
    <property type="match status" value="1"/>
</dbReference>
<keyword evidence="4 6" id="KW-0863">Zinc-finger</keyword>
<dbReference type="GO" id="GO:0005634">
    <property type="term" value="C:nucleus"/>
    <property type="evidence" value="ECO:0007669"/>
    <property type="project" value="TreeGrafter"/>
</dbReference>
<dbReference type="CDD" id="cd00060">
    <property type="entry name" value="FHA"/>
    <property type="match status" value="1"/>
</dbReference>
<name>A0A482X322_LAOST</name>
<dbReference type="PANTHER" id="PTHR16079">
    <property type="entry name" value="UBIQUITIN LIGASE PROTEIN CHFR"/>
    <property type="match status" value="1"/>
</dbReference>
<dbReference type="PROSITE" id="PS50089">
    <property type="entry name" value="ZF_RING_2"/>
    <property type="match status" value="1"/>
</dbReference>
<dbReference type="Gene3D" id="3.30.40.10">
    <property type="entry name" value="Zinc/RING finger domain, C3HC4 (zinc finger)"/>
    <property type="match status" value="1"/>
</dbReference>
<dbReference type="SMR" id="A0A482X322"/>
<evidence type="ECO:0000256" key="2">
    <source>
        <dbReference type="ARBA" id="ARBA00017908"/>
    </source>
</evidence>
<keyword evidence="7" id="KW-0175">Coiled coil</keyword>
<evidence type="ECO:0000256" key="4">
    <source>
        <dbReference type="ARBA" id="ARBA00022771"/>
    </source>
</evidence>
<dbReference type="GO" id="GO:0006511">
    <property type="term" value="P:ubiquitin-dependent protein catabolic process"/>
    <property type="evidence" value="ECO:0007669"/>
    <property type="project" value="TreeGrafter"/>
</dbReference>
<dbReference type="AlphaFoldDB" id="A0A482X322"/>
<dbReference type="InterPro" id="IPR008984">
    <property type="entry name" value="SMAD_FHA_dom_sf"/>
</dbReference>
<dbReference type="SMART" id="SM00184">
    <property type="entry name" value="RING"/>
    <property type="match status" value="1"/>
</dbReference>
<dbReference type="GO" id="GO:0008270">
    <property type="term" value="F:zinc ion binding"/>
    <property type="evidence" value="ECO:0007669"/>
    <property type="project" value="UniProtKB-KW"/>
</dbReference>
<keyword evidence="12" id="KW-1185">Reference proteome</keyword>